<dbReference type="InterPro" id="IPR045936">
    <property type="entry name" value="DUF6356"/>
</dbReference>
<proteinExistence type="predicted"/>
<dbReference type="Pfam" id="PF19883">
    <property type="entry name" value="DUF6356"/>
    <property type="match status" value="1"/>
</dbReference>
<dbReference type="Proteomes" id="UP001218362">
    <property type="component" value="Chromosome"/>
</dbReference>
<dbReference type="KEGG" id="acob:P0Y56_08855"/>
<keyword evidence="1" id="KW-1133">Transmembrane helix</keyword>
<sequence length="83" mass="9063">MWWRLFGSHPASVGESYLAHLRHACGFAGAMLAACLACFIHALFPFLFERTGSTIIHRLHDRMVVNRSASGLEAGPPAEVPAE</sequence>
<name>A0AAJ6BMP3_9SPHN</name>
<keyword evidence="1" id="KW-0472">Membrane</keyword>
<evidence type="ECO:0000313" key="3">
    <source>
        <dbReference type="Proteomes" id="UP001218362"/>
    </source>
</evidence>
<evidence type="ECO:0000256" key="1">
    <source>
        <dbReference type="SAM" id="Phobius"/>
    </source>
</evidence>
<organism evidence="2 3">
    <name type="scientific">Candidatus Andeanibacterium colombiense</name>
    <dbReference type="NCBI Taxonomy" id="3121345"/>
    <lineage>
        <taxon>Bacteria</taxon>
        <taxon>Pseudomonadati</taxon>
        <taxon>Pseudomonadota</taxon>
        <taxon>Alphaproteobacteria</taxon>
        <taxon>Sphingomonadales</taxon>
        <taxon>Sphingomonadaceae</taxon>
        <taxon>Candidatus Andeanibacterium</taxon>
    </lineage>
</organism>
<keyword evidence="1" id="KW-0812">Transmembrane</keyword>
<protein>
    <submittedName>
        <fullName evidence="2">DUF6356 family protein</fullName>
    </submittedName>
</protein>
<gene>
    <name evidence="2" type="ORF">P0Y56_08855</name>
</gene>
<reference evidence="2" key="1">
    <citation type="submission" date="2023-03" db="EMBL/GenBank/DDBJ databases">
        <title>Andean soil-derived lignocellulolytic bacterial consortium as a source of novel taxa and putative plastic-active enzymes.</title>
        <authorList>
            <person name="Diaz-Garcia L."/>
            <person name="Chuvochina M."/>
            <person name="Feuerriegel G."/>
            <person name="Bunk B."/>
            <person name="Sproer C."/>
            <person name="Streit W.R."/>
            <person name="Rodriguez L.M."/>
            <person name="Overmann J."/>
            <person name="Jimenez D.J."/>
        </authorList>
    </citation>
    <scope>NUCLEOTIDE SEQUENCE</scope>
    <source>
        <strain evidence="2">MAG 26</strain>
    </source>
</reference>
<evidence type="ECO:0000313" key="2">
    <source>
        <dbReference type="EMBL" id="WEK45146.1"/>
    </source>
</evidence>
<dbReference type="EMBL" id="CP119316">
    <property type="protein sequence ID" value="WEK45146.1"/>
    <property type="molecule type" value="Genomic_DNA"/>
</dbReference>
<dbReference type="AlphaFoldDB" id="A0AAJ6BMP3"/>
<feature type="transmembrane region" description="Helical" evidence="1">
    <location>
        <begin position="27"/>
        <end position="48"/>
    </location>
</feature>
<accession>A0AAJ6BMP3</accession>